<dbReference type="Proteomes" id="UP000232323">
    <property type="component" value="Unassembled WGS sequence"/>
</dbReference>
<dbReference type="AlphaFoldDB" id="A0A250WSS0"/>
<accession>A0A250WSS0</accession>
<dbReference type="EMBL" id="BEGY01000005">
    <property type="protein sequence ID" value="GAX73887.1"/>
    <property type="molecule type" value="Genomic_DNA"/>
</dbReference>
<keyword evidence="1" id="KW-0812">Transmembrane</keyword>
<comment type="caution">
    <text evidence="2">The sequence shown here is derived from an EMBL/GenBank/DDBJ whole genome shotgun (WGS) entry which is preliminary data.</text>
</comment>
<gene>
    <name evidence="2" type="ORF">CEUSTIGMA_g1337.t1</name>
</gene>
<keyword evidence="3" id="KW-1185">Reference proteome</keyword>
<sequence>MLTVFSLVTFILTKTNKTSVEAFATESSSSIIIRGEIMSIGAAFRKAVFVEPVMVWSLMMYASALAVAVAVPTIKPYFDAEKPKTPPSLKEVMAGIQAKLTDK</sequence>
<proteinExistence type="predicted"/>
<name>A0A250WSS0_9CHLO</name>
<reference evidence="2 3" key="1">
    <citation type="submission" date="2017-08" db="EMBL/GenBank/DDBJ databases">
        <title>Acidophilic green algal genome provides insights into adaptation to an acidic environment.</title>
        <authorList>
            <person name="Hirooka S."/>
            <person name="Hirose Y."/>
            <person name="Kanesaki Y."/>
            <person name="Higuchi S."/>
            <person name="Fujiwara T."/>
            <person name="Onuma R."/>
            <person name="Era A."/>
            <person name="Ohbayashi R."/>
            <person name="Uzuka A."/>
            <person name="Nozaki H."/>
            <person name="Yoshikawa H."/>
            <person name="Miyagishima S.Y."/>
        </authorList>
    </citation>
    <scope>NUCLEOTIDE SEQUENCE [LARGE SCALE GENOMIC DNA]</scope>
    <source>
        <strain evidence="2 3">NIES-2499</strain>
    </source>
</reference>
<evidence type="ECO:0000313" key="2">
    <source>
        <dbReference type="EMBL" id="GAX73887.1"/>
    </source>
</evidence>
<keyword evidence="1" id="KW-1133">Transmembrane helix</keyword>
<organism evidence="2 3">
    <name type="scientific">Chlamydomonas eustigma</name>
    <dbReference type="NCBI Taxonomy" id="1157962"/>
    <lineage>
        <taxon>Eukaryota</taxon>
        <taxon>Viridiplantae</taxon>
        <taxon>Chlorophyta</taxon>
        <taxon>core chlorophytes</taxon>
        <taxon>Chlorophyceae</taxon>
        <taxon>CS clade</taxon>
        <taxon>Chlamydomonadales</taxon>
        <taxon>Chlamydomonadaceae</taxon>
        <taxon>Chlamydomonas</taxon>
    </lineage>
</organism>
<evidence type="ECO:0000313" key="3">
    <source>
        <dbReference type="Proteomes" id="UP000232323"/>
    </source>
</evidence>
<feature type="transmembrane region" description="Helical" evidence="1">
    <location>
        <begin position="53"/>
        <end position="74"/>
    </location>
</feature>
<dbReference type="OrthoDB" id="541556at2759"/>
<keyword evidence="1" id="KW-0472">Membrane</keyword>
<evidence type="ECO:0000256" key="1">
    <source>
        <dbReference type="SAM" id="Phobius"/>
    </source>
</evidence>
<protein>
    <submittedName>
        <fullName evidence="2">Uncharacterized protein</fullName>
    </submittedName>
</protein>